<dbReference type="EMBL" id="CP110430">
    <property type="protein sequence ID" value="WAQ89165.1"/>
    <property type="molecule type" value="Genomic_DNA"/>
</dbReference>
<dbReference type="RefSeq" id="XP_053024720.1">
    <property type="nucleotide sequence ID" value="XM_053160779.1"/>
</dbReference>
<evidence type="ECO:0000256" key="1">
    <source>
        <dbReference type="SAM" id="MobiDB-lite"/>
    </source>
</evidence>
<accession>A0ABY7CZF3</accession>
<evidence type="ECO:0000313" key="2">
    <source>
        <dbReference type="EMBL" id="WAQ89165.1"/>
    </source>
</evidence>
<feature type="compositionally biased region" description="Pro residues" evidence="1">
    <location>
        <begin position="63"/>
        <end position="78"/>
    </location>
</feature>
<organism evidence="2 3">
    <name type="scientific">Puccinia triticina</name>
    <dbReference type="NCBI Taxonomy" id="208348"/>
    <lineage>
        <taxon>Eukaryota</taxon>
        <taxon>Fungi</taxon>
        <taxon>Dikarya</taxon>
        <taxon>Basidiomycota</taxon>
        <taxon>Pucciniomycotina</taxon>
        <taxon>Pucciniomycetes</taxon>
        <taxon>Pucciniales</taxon>
        <taxon>Pucciniaceae</taxon>
        <taxon>Puccinia</taxon>
    </lineage>
</organism>
<keyword evidence="3" id="KW-1185">Reference proteome</keyword>
<evidence type="ECO:0000313" key="3">
    <source>
        <dbReference type="Proteomes" id="UP001164743"/>
    </source>
</evidence>
<name>A0ABY7CZF3_9BASI</name>
<reference evidence="2" key="1">
    <citation type="submission" date="2022-10" db="EMBL/GenBank/DDBJ databases">
        <title>Puccinia triticina Genome sequencing and assembly.</title>
        <authorList>
            <person name="Li C."/>
        </authorList>
    </citation>
    <scope>NUCLEOTIDE SEQUENCE</scope>
    <source>
        <strain evidence="2">Pt15</strain>
    </source>
</reference>
<feature type="region of interest" description="Disordered" evidence="1">
    <location>
        <begin position="50"/>
        <end position="86"/>
    </location>
</feature>
<gene>
    <name evidence="2" type="ORF">PtA15_10A589</name>
</gene>
<evidence type="ECO:0008006" key="4">
    <source>
        <dbReference type="Google" id="ProtNLM"/>
    </source>
</evidence>
<dbReference type="GeneID" id="77801674"/>
<proteinExistence type="predicted"/>
<dbReference type="Proteomes" id="UP001164743">
    <property type="component" value="Chromosome 10A"/>
</dbReference>
<protein>
    <recommendedName>
        <fullName evidence="4">Secreted protein</fullName>
    </recommendedName>
</protein>
<sequence length="86" mass="9057">MLPARAAPAPPSPVLFGLCPNCPLLPATYAYKPWMTHTWLACDALVPSATAPPLTPRAQPLNHAPPPSRRPRAPPPVTPGTVPGRP</sequence>